<sequence>MTNSVDFWVGPIPAGLGSIEEDMEEASAMEERADWGWEAEEGDEARIIWRAVGPHTPSATKLNGQSTDVHSRTATTTTLPRPASSGALEIAASPGVPILASRMEHAGPETCVRWSAYIQEEEEDPNPSKC</sequence>
<evidence type="ECO:0000313" key="2">
    <source>
        <dbReference type="Proteomes" id="UP000054166"/>
    </source>
</evidence>
<accession>A0A0C3ATB9</accession>
<dbReference type="EMBL" id="KN833027">
    <property type="protein sequence ID" value="KIM77163.1"/>
    <property type="molecule type" value="Genomic_DNA"/>
</dbReference>
<dbReference type="HOGENOM" id="CLU_1938947_0_0_1"/>
<dbReference type="Proteomes" id="UP000054166">
    <property type="component" value="Unassembled WGS sequence"/>
</dbReference>
<dbReference type="InParanoid" id="A0A0C3ATB9"/>
<name>A0A0C3ATB9_PILCF</name>
<gene>
    <name evidence="1" type="ORF">PILCRDRAFT_825508</name>
</gene>
<reference evidence="2" key="2">
    <citation type="submission" date="2015-01" db="EMBL/GenBank/DDBJ databases">
        <title>Evolutionary Origins and Diversification of the Mycorrhizal Mutualists.</title>
        <authorList>
            <consortium name="DOE Joint Genome Institute"/>
            <consortium name="Mycorrhizal Genomics Consortium"/>
            <person name="Kohler A."/>
            <person name="Kuo A."/>
            <person name="Nagy L.G."/>
            <person name="Floudas D."/>
            <person name="Copeland A."/>
            <person name="Barry K.W."/>
            <person name="Cichocki N."/>
            <person name="Veneault-Fourrey C."/>
            <person name="LaButti K."/>
            <person name="Lindquist E.A."/>
            <person name="Lipzen A."/>
            <person name="Lundell T."/>
            <person name="Morin E."/>
            <person name="Murat C."/>
            <person name="Riley R."/>
            <person name="Ohm R."/>
            <person name="Sun H."/>
            <person name="Tunlid A."/>
            <person name="Henrissat B."/>
            <person name="Grigoriev I.V."/>
            <person name="Hibbett D.S."/>
            <person name="Martin F."/>
        </authorList>
    </citation>
    <scope>NUCLEOTIDE SEQUENCE [LARGE SCALE GENOMIC DNA]</scope>
    <source>
        <strain evidence="2">F 1598</strain>
    </source>
</reference>
<dbReference type="AlphaFoldDB" id="A0A0C3ATB9"/>
<keyword evidence="2" id="KW-1185">Reference proteome</keyword>
<reference evidence="1 2" key="1">
    <citation type="submission" date="2014-04" db="EMBL/GenBank/DDBJ databases">
        <authorList>
            <consortium name="DOE Joint Genome Institute"/>
            <person name="Kuo A."/>
            <person name="Tarkka M."/>
            <person name="Buscot F."/>
            <person name="Kohler A."/>
            <person name="Nagy L.G."/>
            <person name="Floudas D."/>
            <person name="Copeland A."/>
            <person name="Barry K.W."/>
            <person name="Cichocki N."/>
            <person name="Veneault-Fourrey C."/>
            <person name="LaButti K."/>
            <person name="Lindquist E.A."/>
            <person name="Lipzen A."/>
            <person name="Lundell T."/>
            <person name="Morin E."/>
            <person name="Murat C."/>
            <person name="Sun H."/>
            <person name="Tunlid A."/>
            <person name="Henrissat B."/>
            <person name="Grigoriev I.V."/>
            <person name="Hibbett D.S."/>
            <person name="Martin F."/>
            <person name="Nordberg H.P."/>
            <person name="Cantor M.N."/>
            <person name="Hua S.X."/>
        </authorList>
    </citation>
    <scope>NUCLEOTIDE SEQUENCE [LARGE SCALE GENOMIC DNA]</scope>
    <source>
        <strain evidence="1 2">F 1598</strain>
    </source>
</reference>
<evidence type="ECO:0000313" key="1">
    <source>
        <dbReference type="EMBL" id="KIM77163.1"/>
    </source>
</evidence>
<protein>
    <submittedName>
        <fullName evidence="1">Uncharacterized protein</fullName>
    </submittedName>
</protein>
<organism evidence="1 2">
    <name type="scientific">Piloderma croceum (strain F 1598)</name>
    <dbReference type="NCBI Taxonomy" id="765440"/>
    <lineage>
        <taxon>Eukaryota</taxon>
        <taxon>Fungi</taxon>
        <taxon>Dikarya</taxon>
        <taxon>Basidiomycota</taxon>
        <taxon>Agaricomycotina</taxon>
        <taxon>Agaricomycetes</taxon>
        <taxon>Agaricomycetidae</taxon>
        <taxon>Atheliales</taxon>
        <taxon>Atheliaceae</taxon>
        <taxon>Piloderma</taxon>
    </lineage>
</organism>
<proteinExistence type="predicted"/>